<name>A0A818N7Q5_9BILA</name>
<comment type="caution">
    <text evidence="3">The sequence shown here is derived from an EMBL/GenBank/DDBJ whole genome shotgun (WGS) entry which is preliminary data.</text>
</comment>
<dbReference type="Proteomes" id="UP000663881">
    <property type="component" value="Unassembled WGS sequence"/>
</dbReference>
<dbReference type="PANTHER" id="PTHR13103:SF2">
    <property type="entry name" value="IQCJ-SCHIP1 READTHROUGH TRANSCRIPT PROTEIN-RELATED"/>
    <property type="match status" value="1"/>
</dbReference>
<evidence type="ECO:0000256" key="1">
    <source>
        <dbReference type="ARBA" id="ARBA00023054"/>
    </source>
</evidence>
<dbReference type="PANTHER" id="PTHR13103">
    <property type="entry name" value="SCHWANNOMIN INTERACTING PROTEIN 1"/>
    <property type="match status" value="1"/>
</dbReference>
<dbReference type="EMBL" id="CAJOAY010000247">
    <property type="protein sequence ID" value="CAF3601905.1"/>
    <property type="molecule type" value="Genomic_DNA"/>
</dbReference>
<dbReference type="InterPro" id="IPR039045">
    <property type="entry name" value="SCHIP_1"/>
</dbReference>
<accession>A0A818N7Q5</accession>
<sequence>MDLYIYYLYNDKIQFDYNLNNSQLELKARNEIIDNDSECENDDYVNNTLITAHQNGLDDEHYQTDSSNMANANANIFTQQLKLKEEAKLAIVLGAKMARMQVEFERQAFNKKRSSFYDLMGINANLDKPLNIDILEEMNIGQLQAIINDLYCLIETNNDELVNLLIERDSLSMEQDSILVDIEDLQKRVEERAMNQSKQSSLNEPTQYVYIVKRPQQNISKKSILQNLLQKAMII</sequence>
<reference evidence="3" key="1">
    <citation type="submission" date="2021-02" db="EMBL/GenBank/DDBJ databases">
        <authorList>
            <person name="Nowell W R."/>
        </authorList>
    </citation>
    <scope>NUCLEOTIDE SEQUENCE</scope>
</reference>
<evidence type="ECO:0000313" key="3">
    <source>
        <dbReference type="EMBL" id="CAF3601905.1"/>
    </source>
</evidence>
<evidence type="ECO:0000313" key="4">
    <source>
        <dbReference type="Proteomes" id="UP000663881"/>
    </source>
</evidence>
<dbReference type="InterPro" id="IPR015649">
    <property type="entry name" value="SCHIP_1_C"/>
</dbReference>
<protein>
    <recommendedName>
        <fullName evidence="2">Schwannomin interacting protein 1 C-terminal domain-containing protein</fullName>
    </recommendedName>
</protein>
<proteinExistence type="predicted"/>
<dbReference type="GO" id="GO:0030054">
    <property type="term" value="C:cell junction"/>
    <property type="evidence" value="ECO:0007669"/>
    <property type="project" value="TreeGrafter"/>
</dbReference>
<gene>
    <name evidence="3" type="ORF">OKA104_LOCUS6661</name>
</gene>
<organism evidence="3 4">
    <name type="scientific">Adineta steineri</name>
    <dbReference type="NCBI Taxonomy" id="433720"/>
    <lineage>
        <taxon>Eukaryota</taxon>
        <taxon>Metazoa</taxon>
        <taxon>Spiralia</taxon>
        <taxon>Gnathifera</taxon>
        <taxon>Rotifera</taxon>
        <taxon>Eurotatoria</taxon>
        <taxon>Bdelloidea</taxon>
        <taxon>Adinetida</taxon>
        <taxon>Adinetidae</taxon>
        <taxon>Adineta</taxon>
    </lineage>
</organism>
<dbReference type="Pfam" id="PF10148">
    <property type="entry name" value="SCHIP-1_C"/>
    <property type="match status" value="1"/>
</dbReference>
<feature type="domain" description="Schwannomin interacting protein 1 C-terminal" evidence="2">
    <location>
        <begin position="55"/>
        <end position="193"/>
    </location>
</feature>
<keyword evidence="1" id="KW-0175">Coiled coil</keyword>
<dbReference type="GO" id="GO:0035332">
    <property type="term" value="P:positive regulation of hippo signaling"/>
    <property type="evidence" value="ECO:0007669"/>
    <property type="project" value="TreeGrafter"/>
</dbReference>
<dbReference type="GO" id="GO:0005886">
    <property type="term" value="C:plasma membrane"/>
    <property type="evidence" value="ECO:0007669"/>
    <property type="project" value="TreeGrafter"/>
</dbReference>
<dbReference type="AlphaFoldDB" id="A0A818N7Q5"/>
<evidence type="ECO:0000259" key="2">
    <source>
        <dbReference type="Pfam" id="PF10148"/>
    </source>
</evidence>